<organism evidence="2 3">
    <name type="scientific">Anaerobium acetethylicum</name>
    <dbReference type="NCBI Taxonomy" id="1619234"/>
    <lineage>
        <taxon>Bacteria</taxon>
        <taxon>Bacillati</taxon>
        <taxon>Bacillota</taxon>
        <taxon>Clostridia</taxon>
        <taxon>Lachnospirales</taxon>
        <taxon>Lachnospiraceae</taxon>
        <taxon>Anaerobium</taxon>
    </lineage>
</organism>
<name>A0A1D3TST9_9FIRM</name>
<keyword evidence="3" id="KW-1185">Reference proteome</keyword>
<keyword evidence="1" id="KW-0812">Transmembrane</keyword>
<dbReference type="RefSeq" id="WP_091232570.1">
    <property type="nucleotide sequence ID" value="NZ_FMKA01000007.1"/>
</dbReference>
<sequence>MIQKIIMLYKNKKIWVILSGYFVVALFLSILIILIDHRILPVQSYIPAILFTTVDLARQILGMLSGVLLTITTFTFSTILVVLTMYSSQFSPRVVENFLTNKITMKVLGIYVGGFFYCITNLLFLRNTDLDYQVICAAVGVIYSILCMIYFVVFVYTVSSSIQANKLIERLYDESKQTIENTISLQKDKERSRQYSFDQNDLKIELFSKKTGYLDLIDLDLIWNLIKEFEYKIFIHTGIGDFLSENQKIGVLYYRQGEIDEDFISQLSDCFTVGDERYAFNDYKFSLQKIIEISLRAISPGINDPYTAIRCIRMLGVLLGKMAGIDGCYTVIKSDESKAAIIYESVDFRKDLYYTFYQIIHYGKADISVVLALFEALEIIKRTASIYNQRVVKEFAEYIYSVCISEYEHKMDTDLIKEKMDSIREATRLS</sequence>
<feature type="transmembrane region" description="Helical" evidence="1">
    <location>
        <begin position="107"/>
        <end position="126"/>
    </location>
</feature>
<reference evidence="2 3" key="1">
    <citation type="submission" date="2016-09" db="EMBL/GenBank/DDBJ databases">
        <authorList>
            <person name="Capua I."/>
            <person name="De Benedictis P."/>
            <person name="Joannis T."/>
            <person name="Lombin L.H."/>
            <person name="Cattoli G."/>
        </authorList>
    </citation>
    <scope>NUCLEOTIDE SEQUENCE [LARGE SCALE GENOMIC DNA]</scope>
    <source>
        <strain evidence="2 3">GluBS11</strain>
    </source>
</reference>
<evidence type="ECO:0000313" key="2">
    <source>
        <dbReference type="EMBL" id="SCP96950.1"/>
    </source>
</evidence>
<accession>A0A1D3TST9</accession>
<dbReference type="Proteomes" id="UP000199315">
    <property type="component" value="Unassembled WGS sequence"/>
</dbReference>
<keyword evidence="1" id="KW-0472">Membrane</keyword>
<evidence type="ECO:0000313" key="3">
    <source>
        <dbReference type="Proteomes" id="UP000199315"/>
    </source>
</evidence>
<dbReference type="OrthoDB" id="2955631at2"/>
<evidence type="ECO:0000256" key="1">
    <source>
        <dbReference type="SAM" id="Phobius"/>
    </source>
</evidence>
<dbReference type="EMBL" id="FMKA01000007">
    <property type="protein sequence ID" value="SCP96950.1"/>
    <property type="molecule type" value="Genomic_DNA"/>
</dbReference>
<feature type="transmembrane region" description="Helical" evidence="1">
    <location>
        <begin position="60"/>
        <end position="86"/>
    </location>
</feature>
<protein>
    <submittedName>
        <fullName evidence="2">Uncharacterized membrane protein</fullName>
    </submittedName>
</protein>
<dbReference type="InterPro" id="IPR018723">
    <property type="entry name" value="DUF2254_membrane"/>
</dbReference>
<gene>
    <name evidence="2" type="ORF">SAMN05421730_100764</name>
</gene>
<proteinExistence type="predicted"/>
<feature type="transmembrane region" description="Helical" evidence="1">
    <location>
        <begin position="132"/>
        <end position="158"/>
    </location>
</feature>
<keyword evidence="1" id="KW-1133">Transmembrane helix</keyword>
<dbReference type="Pfam" id="PF10011">
    <property type="entry name" value="DUF2254"/>
    <property type="match status" value="1"/>
</dbReference>
<feature type="transmembrane region" description="Helical" evidence="1">
    <location>
        <begin position="14"/>
        <end position="35"/>
    </location>
</feature>
<dbReference type="STRING" id="1619234.SAMN05421730_100764"/>
<dbReference type="AlphaFoldDB" id="A0A1D3TST9"/>